<organism evidence="1 2">
    <name type="scientific">Liparis tanakae</name>
    <name type="common">Tanaka's snailfish</name>
    <dbReference type="NCBI Taxonomy" id="230148"/>
    <lineage>
        <taxon>Eukaryota</taxon>
        <taxon>Metazoa</taxon>
        <taxon>Chordata</taxon>
        <taxon>Craniata</taxon>
        <taxon>Vertebrata</taxon>
        <taxon>Euteleostomi</taxon>
        <taxon>Actinopterygii</taxon>
        <taxon>Neopterygii</taxon>
        <taxon>Teleostei</taxon>
        <taxon>Neoteleostei</taxon>
        <taxon>Acanthomorphata</taxon>
        <taxon>Eupercaria</taxon>
        <taxon>Perciformes</taxon>
        <taxon>Cottioidei</taxon>
        <taxon>Cottales</taxon>
        <taxon>Liparidae</taxon>
        <taxon>Liparis</taxon>
    </lineage>
</organism>
<evidence type="ECO:0000313" key="2">
    <source>
        <dbReference type="Proteomes" id="UP000314294"/>
    </source>
</evidence>
<name>A0A4Z2IHT1_9TELE</name>
<reference evidence="1 2" key="1">
    <citation type="submission" date="2019-03" db="EMBL/GenBank/DDBJ databases">
        <title>First draft genome of Liparis tanakae, snailfish: a comprehensive survey of snailfish specific genes.</title>
        <authorList>
            <person name="Kim W."/>
            <person name="Song I."/>
            <person name="Jeong J.-H."/>
            <person name="Kim D."/>
            <person name="Kim S."/>
            <person name="Ryu S."/>
            <person name="Song J.Y."/>
            <person name="Lee S.K."/>
        </authorList>
    </citation>
    <scope>NUCLEOTIDE SEQUENCE [LARGE SCALE GENOMIC DNA]</scope>
    <source>
        <tissue evidence="1">Muscle</tissue>
    </source>
</reference>
<keyword evidence="2" id="KW-1185">Reference proteome</keyword>
<sequence>MYKKYQLHLPIPDFRVSALSFSECRLSGTERFVFTMTEMCRMRSSSLAESLAGSPVGSGGLRPPSWWWMWKSSVPFSSHCCFQRTRGMSSELPEISARRQKEDTG</sequence>
<evidence type="ECO:0000313" key="1">
    <source>
        <dbReference type="EMBL" id="TNN77337.1"/>
    </source>
</evidence>
<protein>
    <submittedName>
        <fullName evidence="1">Uncharacterized protein</fullName>
    </submittedName>
</protein>
<dbReference type="EMBL" id="SRLO01000084">
    <property type="protein sequence ID" value="TNN77337.1"/>
    <property type="molecule type" value="Genomic_DNA"/>
</dbReference>
<dbReference type="Proteomes" id="UP000314294">
    <property type="component" value="Unassembled WGS sequence"/>
</dbReference>
<gene>
    <name evidence="1" type="ORF">EYF80_012451</name>
</gene>
<proteinExistence type="predicted"/>
<dbReference type="AlphaFoldDB" id="A0A4Z2IHT1"/>
<comment type="caution">
    <text evidence="1">The sequence shown here is derived from an EMBL/GenBank/DDBJ whole genome shotgun (WGS) entry which is preliminary data.</text>
</comment>
<accession>A0A4Z2IHT1</accession>